<dbReference type="Proteomes" id="UP000822688">
    <property type="component" value="Chromosome 8"/>
</dbReference>
<evidence type="ECO:0000313" key="2">
    <source>
        <dbReference type="Proteomes" id="UP000822688"/>
    </source>
</evidence>
<protein>
    <submittedName>
        <fullName evidence="1">Uncharacterized protein</fullName>
    </submittedName>
</protein>
<dbReference type="AlphaFoldDB" id="A0A8T0GW18"/>
<name>A0A8T0GW18_CERPU</name>
<reference evidence="1" key="1">
    <citation type="submission" date="2020-06" db="EMBL/GenBank/DDBJ databases">
        <title>WGS assembly of Ceratodon purpureus strain R40.</title>
        <authorList>
            <person name="Carey S.B."/>
            <person name="Jenkins J."/>
            <person name="Shu S."/>
            <person name="Lovell J.T."/>
            <person name="Sreedasyam A."/>
            <person name="Maumus F."/>
            <person name="Tiley G.P."/>
            <person name="Fernandez-Pozo N."/>
            <person name="Barry K."/>
            <person name="Chen C."/>
            <person name="Wang M."/>
            <person name="Lipzen A."/>
            <person name="Daum C."/>
            <person name="Saski C.A."/>
            <person name="Payton A.C."/>
            <person name="Mcbreen J.C."/>
            <person name="Conrad R.E."/>
            <person name="Kollar L.M."/>
            <person name="Olsson S."/>
            <person name="Huttunen S."/>
            <person name="Landis J.B."/>
            <person name="Wickett N.J."/>
            <person name="Johnson M.G."/>
            <person name="Rensing S.A."/>
            <person name="Grimwood J."/>
            <person name="Schmutz J."/>
            <person name="Mcdaniel S.F."/>
        </authorList>
    </citation>
    <scope>NUCLEOTIDE SEQUENCE</scope>
    <source>
        <strain evidence="1">R40</strain>
    </source>
</reference>
<keyword evidence="2" id="KW-1185">Reference proteome</keyword>
<evidence type="ECO:0000313" key="1">
    <source>
        <dbReference type="EMBL" id="KAG0563230.1"/>
    </source>
</evidence>
<dbReference type="EMBL" id="CM026429">
    <property type="protein sequence ID" value="KAG0563230.1"/>
    <property type="molecule type" value="Genomic_DNA"/>
</dbReference>
<sequence length="188" mass="22234">MLSRLWQRWPRLVSWKSSFFVNTKSEGFTKLRQSMFTQMTKRSIYCTWCYSYINHRVVHGARHPVSICDSVRLKLQLFYLQVVALIFSTSVLQLSHLCHLGKPGKAIHVLSEAMIHFHLKAHSYFWSETHLCLWSKTPVTTLLSESLASFRMYTTPHTTKHPIRVHWQRTEGALFTEHLFHSTRRQFV</sequence>
<proteinExistence type="predicted"/>
<accession>A0A8T0GW18</accession>
<gene>
    <name evidence="1" type="ORF">KC19_8G013900</name>
</gene>
<organism evidence="1 2">
    <name type="scientific">Ceratodon purpureus</name>
    <name type="common">Fire moss</name>
    <name type="synonym">Dicranum purpureum</name>
    <dbReference type="NCBI Taxonomy" id="3225"/>
    <lineage>
        <taxon>Eukaryota</taxon>
        <taxon>Viridiplantae</taxon>
        <taxon>Streptophyta</taxon>
        <taxon>Embryophyta</taxon>
        <taxon>Bryophyta</taxon>
        <taxon>Bryophytina</taxon>
        <taxon>Bryopsida</taxon>
        <taxon>Dicranidae</taxon>
        <taxon>Pseudoditrichales</taxon>
        <taxon>Ditrichaceae</taxon>
        <taxon>Ceratodon</taxon>
    </lineage>
</organism>
<comment type="caution">
    <text evidence="1">The sequence shown here is derived from an EMBL/GenBank/DDBJ whole genome shotgun (WGS) entry which is preliminary data.</text>
</comment>